<protein>
    <submittedName>
        <fullName evidence="4">Uncharacterized protein</fullName>
    </submittedName>
</protein>
<evidence type="ECO:0000259" key="2">
    <source>
        <dbReference type="Pfam" id="PF13976"/>
    </source>
</evidence>
<dbReference type="Gramene" id="OGLUM10G02880.1">
    <property type="protein sequence ID" value="OGLUM10G02880.1"/>
    <property type="gene ID" value="OGLUM10G02880"/>
</dbReference>
<feature type="domain" description="GAG-pre-integrase" evidence="2">
    <location>
        <begin position="303"/>
        <end position="353"/>
    </location>
</feature>
<evidence type="ECO:0000313" key="4">
    <source>
        <dbReference type="EnsemblPlants" id="OGLUM10G02880.1"/>
    </source>
</evidence>
<dbReference type="eggNOG" id="KOG0017">
    <property type="taxonomic scope" value="Eukaryota"/>
</dbReference>
<dbReference type="Proteomes" id="UP000026961">
    <property type="component" value="Chromosome 10"/>
</dbReference>
<dbReference type="Pfam" id="PF22936">
    <property type="entry name" value="Pol_BBD"/>
    <property type="match status" value="1"/>
</dbReference>
<organism evidence="4">
    <name type="scientific">Oryza glumipatula</name>
    <dbReference type="NCBI Taxonomy" id="40148"/>
    <lineage>
        <taxon>Eukaryota</taxon>
        <taxon>Viridiplantae</taxon>
        <taxon>Streptophyta</taxon>
        <taxon>Embryophyta</taxon>
        <taxon>Tracheophyta</taxon>
        <taxon>Spermatophyta</taxon>
        <taxon>Magnoliopsida</taxon>
        <taxon>Liliopsida</taxon>
        <taxon>Poales</taxon>
        <taxon>Poaceae</taxon>
        <taxon>BOP clade</taxon>
        <taxon>Oryzoideae</taxon>
        <taxon>Oryzeae</taxon>
        <taxon>Oryzinae</taxon>
        <taxon>Oryza</taxon>
    </lineage>
</organism>
<reference evidence="4" key="2">
    <citation type="submission" date="2018-05" db="EMBL/GenBank/DDBJ databases">
        <title>OgluRS3 (Oryza glumaepatula Reference Sequence Version 3).</title>
        <authorList>
            <person name="Zhang J."/>
            <person name="Kudrna D."/>
            <person name="Lee S."/>
            <person name="Talag J."/>
            <person name="Welchert J."/>
            <person name="Wing R.A."/>
        </authorList>
    </citation>
    <scope>NUCLEOTIDE SEQUENCE [LARGE SCALE GENOMIC DNA]</scope>
</reference>
<reference evidence="4" key="1">
    <citation type="submission" date="2015-04" db="UniProtKB">
        <authorList>
            <consortium name="EnsemblPlants"/>
        </authorList>
    </citation>
    <scope>IDENTIFICATION</scope>
</reference>
<feature type="domain" description="Retrovirus-related Pol polyprotein from transposon TNT 1-94-like beta-barrel" evidence="3">
    <location>
        <begin position="195"/>
        <end position="277"/>
    </location>
</feature>
<feature type="compositionally biased region" description="Basic and acidic residues" evidence="1">
    <location>
        <begin position="85"/>
        <end position="94"/>
    </location>
</feature>
<dbReference type="InterPro" id="IPR025724">
    <property type="entry name" value="GAG-pre-integrase_dom"/>
</dbReference>
<evidence type="ECO:0000259" key="3">
    <source>
        <dbReference type="Pfam" id="PF22936"/>
    </source>
</evidence>
<accession>A0A0E0B818</accession>
<dbReference type="AlphaFoldDB" id="A0A0E0B818"/>
<dbReference type="InterPro" id="IPR054722">
    <property type="entry name" value="PolX-like_BBD"/>
</dbReference>
<dbReference type="PANTHER" id="PTHR47592:SF27">
    <property type="entry name" value="OS08G0421700 PROTEIN"/>
    <property type="match status" value="1"/>
</dbReference>
<dbReference type="HOGENOM" id="CLU_783840_0_0_1"/>
<proteinExistence type="predicted"/>
<dbReference type="PANTHER" id="PTHR47592">
    <property type="entry name" value="PBF68 PROTEIN"/>
    <property type="match status" value="1"/>
</dbReference>
<dbReference type="STRING" id="40148.A0A0E0B818"/>
<evidence type="ECO:0000256" key="1">
    <source>
        <dbReference type="SAM" id="MobiDB-lite"/>
    </source>
</evidence>
<feature type="region of interest" description="Disordered" evidence="1">
    <location>
        <begin position="85"/>
        <end position="141"/>
    </location>
</feature>
<dbReference type="EnsemblPlants" id="OGLUM10G02880.1">
    <property type="protein sequence ID" value="OGLUM10G02880.1"/>
    <property type="gene ID" value="OGLUM10G02880"/>
</dbReference>
<keyword evidence="5" id="KW-1185">Reference proteome</keyword>
<sequence length="354" mass="40156">MDLNLALLDFDLCLREDPPEEIQPPEELNMAEEDYEQLRWNYDEKSAAWVKSNRLSLMYIKNHISPEIIGGIELIAHSVEEEERQRAEKQKLKDQLNLTNANNKGRRKMYQGEGSNSKKNKSSSSQNPSGSKQEASGPQAGPPKTPYCPFCFADGHWQRNCSRFKAWLAKKGNTNSEEISNVDESLYTEFSLNTWWVDSGATVHVSNSLQGFSGIQKVAKGEQSLRVADGAEIEVRAIGDLTLRLPSGCNLILNNVLFAPSIKRNLISVRVLAEIGYDCHFTKRTCYIKFDNKVVGLAFVRDKLYLLSLYDFVLNVINSCNNKAETSSKLWHYRLGHISRGRIERLIKEEILPP</sequence>
<dbReference type="Pfam" id="PF13976">
    <property type="entry name" value="gag_pre-integrs"/>
    <property type="match status" value="1"/>
</dbReference>
<feature type="compositionally biased region" description="Low complexity" evidence="1">
    <location>
        <begin position="111"/>
        <end position="133"/>
    </location>
</feature>
<name>A0A0E0B818_9ORYZ</name>
<evidence type="ECO:0000313" key="5">
    <source>
        <dbReference type="Proteomes" id="UP000026961"/>
    </source>
</evidence>